<dbReference type="PANTHER" id="PTHR43027:SF2">
    <property type="entry name" value="TRANSPORT PERMEASE PROTEIN"/>
    <property type="match status" value="1"/>
</dbReference>
<dbReference type="InterPro" id="IPR000412">
    <property type="entry name" value="ABC_2_transport"/>
</dbReference>
<evidence type="ECO:0000256" key="2">
    <source>
        <dbReference type="ARBA" id="ARBA00022692"/>
    </source>
</evidence>
<dbReference type="PROSITE" id="PS51012">
    <property type="entry name" value="ABC_TM2"/>
    <property type="match status" value="1"/>
</dbReference>
<dbReference type="InterPro" id="IPR047817">
    <property type="entry name" value="ABC2_TM_bact-type"/>
</dbReference>
<feature type="domain" description="ABC transmembrane type-2" evidence="7">
    <location>
        <begin position="20"/>
        <end position="254"/>
    </location>
</feature>
<reference evidence="8 9" key="1">
    <citation type="submission" date="2018-11" db="EMBL/GenBank/DDBJ databases">
        <title>Trebonia kvetii gen.nov., sp.nov., a novel acidophilic actinobacterium, and proposal of the new actinobacterial family Treboniaceae fam. nov.</title>
        <authorList>
            <person name="Rapoport D."/>
            <person name="Sagova-Mareckova M."/>
            <person name="Sedlacek I."/>
            <person name="Provaznik J."/>
            <person name="Kralova S."/>
            <person name="Pavlinic D."/>
            <person name="Benes V."/>
            <person name="Kopecky J."/>
        </authorList>
    </citation>
    <scope>NUCLEOTIDE SEQUENCE [LARGE SCALE GENOMIC DNA]</scope>
    <source>
        <strain evidence="8 9">15Tr583</strain>
    </source>
</reference>
<evidence type="ECO:0000256" key="6">
    <source>
        <dbReference type="RuleBase" id="RU361157"/>
    </source>
</evidence>
<proteinExistence type="inferred from homology"/>
<feature type="transmembrane region" description="Helical" evidence="6">
    <location>
        <begin position="180"/>
        <end position="203"/>
    </location>
</feature>
<evidence type="ECO:0000313" key="9">
    <source>
        <dbReference type="Proteomes" id="UP000460272"/>
    </source>
</evidence>
<comment type="similarity">
    <text evidence="6">Belongs to the ABC-2 integral membrane protein family.</text>
</comment>
<sequence length="254" mass="26892">MHGYLAMTRSEFRLFRREPFSVVFVLAFPLMMMVLLAAVFGNNQADAGNIQNGMLIWRGVTPANYYTAASVAGIIAALGVMTLPITLASYRQRGILRRFRASSVSTLALVGAQLTVALVTFAAGTLVMAIVARLAYHAMLPKDMLGVLVALLAGTAAFGAIGLLLAAVVKTSRSAQGIGLMLFFVLWLISGTAPPRAVLPAGLRDAGSVLPLTHLVTAVQNAWFGFGWAGTDLAVLAAYAVVAGIPALWLFRRN</sequence>
<dbReference type="RefSeq" id="WP_145856241.1">
    <property type="nucleotide sequence ID" value="NZ_RPFW01000004.1"/>
</dbReference>
<evidence type="ECO:0000313" key="8">
    <source>
        <dbReference type="EMBL" id="TVZ03457.1"/>
    </source>
</evidence>
<accession>A0A6P2BXL7</accession>
<protein>
    <recommendedName>
        <fullName evidence="6">Transport permease protein</fullName>
    </recommendedName>
</protein>
<comment type="subcellular location">
    <subcellularLocation>
        <location evidence="6">Cell membrane</location>
        <topology evidence="6">Multi-pass membrane protein</topology>
    </subcellularLocation>
    <subcellularLocation>
        <location evidence="1">Membrane</location>
        <topology evidence="1">Multi-pass membrane protein</topology>
    </subcellularLocation>
</comment>
<dbReference type="Pfam" id="PF01061">
    <property type="entry name" value="ABC2_membrane"/>
    <property type="match status" value="1"/>
</dbReference>
<evidence type="ECO:0000256" key="5">
    <source>
        <dbReference type="ARBA" id="ARBA00023251"/>
    </source>
</evidence>
<dbReference type="InterPro" id="IPR013525">
    <property type="entry name" value="ABC2_TM"/>
</dbReference>
<dbReference type="InterPro" id="IPR052902">
    <property type="entry name" value="ABC-2_transporter"/>
</dbReference>
<dbReference type="GO" id="GO:0043190">
    <property type="term" value="C:ATP-binding cassette (ABC) transporter complex"/>
    <property type="evidence" value="ECO:0007669"/>
    <property type="project" value="InterPro"/>
</dbReference>
<keyword evidence="4 6" id="KW-0472">Membrane</keyword>
<feature type="transmembrane region" description="Helical" evidence="6">
    <location>
        <begin position="20"/>
        <end position="40"/>
    </location>
</feature>
<feature type="transmembrane region" description="Helical" evidence="6">
    <location>
        <begin position="65"/>
        <end position="87"/>
    </location>
</feature>
<comment type="caution">
    <text evidence="8">The sequence shown here is derived from an EMBL/GenBank/DDBJ whole genome shotgun (WGS) entry which is preliminary data.</text>
</comment>
<gene>
    <name evidence="8" type="ORF">EAS64_24015</name>
</gene>
<feature type="transmembrane region" description="Helical" evidence="6">
    <location>
        <begin position="107"/>
        <end position="132"/>
    </location>
</feature>
<name>A0A6P2BXL7_9ACTN</name>
<dbReference type="PIRSF" id="PIRSF006648">
    <property type="entry name" value="DrrB"/>
    <property type="match status" value="1"/>
</dbReference>
<organism evidence="8 9">
    <name type="scientific">Trebonia kvetii</name>
    <dbReference type="NCBI Taxonomy" id="2480626"/>
    <lineage>
        <taxon>Bacteria</taxon>
        <taxon>Bacillati</taxon>
        <taxon>Actinomycetota</taxon>
        <taxon>Actinomycetes</taxon>
        <taxon>Streptosporangiales</taxon>
        <taxon>Treboniaceae</taxon>
        <taxon>Trebonia</taxon>
    </lineage>
</organism>
<keyword evidence="6" id="KW-0813">Transport</keyword>
<keyword evidence="3 6" id="KW-1133">Transmembrane helix</keyword>
<evidence type="ECO:0000256" key="4">
    <source>
        <dbReference type="ARBA" id="ARBA00023136"/>
    </source>
</evidence>
<dbReference type="GO" id="GO:0046677">
    <property type="term" value="P:response to antibiotic"/>
    <property type="evidence" value="ECO:0007669"/>
    <property type="project" value="UniProtKB-KW"/>
</dbReference>
<evidence type="ECO:0000259" key="7">
    <source>
        <dbReference type="PROSITE" id="PS51012"/>
    </source>
</evidence>
<dbReference type="EMBL" id="RPFW01000004">
    <property type="protein sequence ID" value="TVZ03457.1"/>
    <property type="molecule type" value="Genomic_DNA"/>
</dbReference>
<dbReference type="OrthoDB" id="3217868at2"/>
<evidence type="ECO:0000256" key="1">
    <source>
        <dbReference type="ARBA" id="ARBA00004141"/>
    </source>
</evidence>
<keyword evidence="2 6" id="KW-0812">Transmembrane</keyword>
<dbReference type="GO" id="GO:0140359">
    <property type="term" value="F:ABC-type transporter activity"/>
    <property type="evidence" value="ECO:0007669"/>
    <property type="project" value="InterPro"/>
</dbReference>
<evidence type="ECO:0000256" key="3">
    <source>
        <dbReference type="ARBA" id="ARBA00022989"/>
    </source>
</evidence>
<dbReference type="PANTHER" id="PTHR43027">
    <property type="entry name" value="DOXORUBICIN RESISTANCE ABC TRANSPORTER PERMEASE PROTEIN DRRC-RELATED"/>
    <property type="match status" value="1"/>
</dbReference>
<keyword evidence="9" id="KW-1185">Reference proteome</keyword>
<feature type="transmembrane region" description="Helical" evidence="6">
    <location>
        <begin position="144"/>
        <end position="168"/>
    </location>
</feature>
<dbReference type="AlphaFoldDB" id="A0A6P2BXL7"/>
<keyword evidence="5" id="KW-0046">Antibiotic resistance</keyword>
<keyword evidence="6" id="KW-1003">Cell membrane</keyword>
<dbReference type="Proteomes" id="UP000460272">
    <property type="component" value="Unassembled WGS sequence"/>
</dbReference>
<feature type="transmembrane region" description="Helical" evidence="6">
    <location>
        <begin position="223"/>
        <end position="251"/>
    </location>
</feature>